<feature type="compositionally biased region" description="Basic and acidic residues" evidence="1">
    <location>
        <begin position="252"/>
        <end position="262"/>
    </location>
</feature>
<keyword evidence="3" id="KW-1185">Reference proteome</keyword>
<keyword evidence="2" id="KW-0472">Membrane</keyword>
<reference evidence="4" key="1">
    <citation type="submission" date="2022-11" db="UniProtKB">
        <authorList>
            <consortium name="WormBaseParasite"/>
        </authorList>
    </citation>
    <scope>IDENTIFICATION</scope>
</reference>
<sequence>MSTEARPVTQLLRRVLHDPATNKILSICLTTHFLFISIHNLRHDRILVPCYVIFGFSLIYTIFSLLIENFKKEESFTNWTLYKKLFGNVSFYEFQATMAMTLALTNLSGFFFVTNAYRGFLMAVSLLNFSLIADRVNVKETKWRFVGEIEKTSNKRIPNHTYTGPIITTADDPLNSTRPHFSTIYVTYITANAPIYHPIAFVSLELQISSKIAKQILQTLTVTALVISLIRIQRAAMPSKPNFDNEDSSPDPFEKSTADSGKKFNNLPTVIEFLENPDEIKKQPL</sequence>
<feature type="transmembrane region" description="Helical" evidence="2">
    <location>
        <begin position="91"/>
        <end position="113"/>
    </location>
</feature>
<evidence type="ECO:0000256" key="2">
    <source>
        <dbReference type="SAM" id="Phobius"/>
    </source>
</evidence>
<evidence type="ECO:0000313" key="3">
    <source>
        <dbReference type="Proteomes" id="UP000887578"/>
    </source>
</evidence>
<keyword evidence="2" id="KW-1133">Transmembrane helix</keyword>
<evidence type="ECO:0000313" key="4">
    <source>
        <dbReference type="WBParaSite" id="PDA_v2.g21442.t1"/>
    </source>
</evidence>
<protein>
    <submittedName>
        <fullName evidence="4">Uncharacterized protein</fullName>
    </submittedName>
</protein>
<feature type="region of interest" description="Disordered" evidence="1">
    <location>
        <begin position="239"/>
        <end position="264"/>
    </location>
</feature>
<accession>A0A914PYC8</accession>
<keyword evidence="2" id="KW-0812">Transmembrane</keyword>
<feature type="transmembrane region" description="Helical" evidence="2">
    <location>
        <begin position="46"/>
        <end position="70"/>
    </location>
</feature>
<name>A0A914PYC8_9BILA</name>
<proteinExistence type="predicted"/>
<organism evidence="3 4">
    <name type="scientific">Panagrolaimus davidi</name>
    <dbReference type="NCBI Taxonomy" id="227884"/>
    <lineage>
        <taxon>Eukaryota</taxon>
        <taxon>Metazoa</taxon>
        <taxon>Ecdysozoa</taxon>
        <taxon>Nematoda</taxon>
        <taxon>Chromadorea</taxon>
        <taxon>Rhabditida</taxon>
        <taxon>Tylenchina</taxon>
        <taxon>Panagrolaimomorpha</taxon>
        <taxon>Panagrolaimoidea</taxon>
        <taxon>Panagrolaimidae</taxon>
        <taxon>Panagrolaimus</taxon>
    </lineage>
</organism>
<evidence type="ECO:0000256" key="1">
    <source>
        <dbReference type="SAM" id="MobiDB-lite"/>
    </source>
</evidence>
<dbReference type="Proteomes" id="UP000887578">
    <property type="component" value="Unplaced"/>
</dbReference>
<dbReference type="AlphaFoldDB" id="A0A914PYC8"/>
<dbReference type="WBParaSite" id="PDA_v2.g21442.t1">
    <property type="protein sequence ID" value="PDA_v2.g21442.t1"/>
    <property type="gene ID" value="PDA_v2.g21442"/>
</dbReference>